<dbReference type="Proteomes" id="UP000521943">
    <property type="component" value="Unassembled WGS sequence"/>
</dbReference>
<evidence type="ECO:0000313" key="2">
    <source>
        <dbReference type="Proteomes" id="UP000521943"/>
    </source>
</evidence>
<organism evidence="1 2">
    <name type="scientific">Ephemerocybe angulata</name>
    <dbReference type="NCBI Taxonomy" id="980116"/>
    <lineage>
        <taxon>Eukaryota</taxon>
        <taxon>Fungi</taxon>
        <taxon>Dikarya</taxon>
        <taxon>Basidiomycota</taxon>
        <taxon>Agaricomycotina</taxon>
        <taxon>Agaricomycetes</taxon>
        <taxon>Agaricomycetidae</taxon>
        <taxon>Agaricales</taxon>
        <taxon>Agaricineae</taxon>
        <taxon>Psathyrellaceae</taxon>
        <taxon>Ephemerocybe</taxon>
    </lineage>
</organism>
<dbReference type="EMBL" id="JACGCI010000094">
    <property type="protein sequence ID" value="KAF6746282.1"/>
    <property type="molecule type" value="Genomic_DNA"/>
</dbReference>
<evidence type="ECO:0000313" key="1">
    <source>
        <dbReference type="EMBL" id="KAF6746282.1"/>
    </source>
</evidence>
<gene>
    <name evidence="1" type="ORF">DFP72DRAFT_855542</name>
</gene>
<accession>A0A8H6LZJ1</accession>
<keyword evidence="2" id="KW-1185">Reference proteome</keyword>
<name>A0A8H6LZJ1_9AGAR</name>
<comment type="caution">
    <text evidence="1">The sequence shown here is derived from an EMBL/GenBank/DDBJ whole genome shotgun (WGS) entry which is preliminary data.</text>
</comment>
<reference evidence="1 2" key="1">
    <citation type="submission" date="2020-07" db="EMBL/GenBank/DDBJ databases">
        <title>Comparative genomics of pyrophilous fungi reveals a link between fire events and developmental genes.</title>
        <authorList>
            <consortium name="DOE Joint Genome Institute"/>
            <person name="Steindorff A.S."/>
            <person name="Carver A."/>
            <person name="Calhoun S."/>
            <person name="Stillman K."/>
            <person name="Liu H."/>
            <person name="Lipzen A."/>
            <person name="Pangilinan J."/>
            <person name="Labutti K."/>
            <person name="Bruns T.D."/>
            <person name="Grigoriev I.V."/>
        </authorList>
    </citation>
    <scope>NUCLEOTIDE SEQUENCE [LARGE SCALE GENOMIC DNA]</scope>
    <source>
        <strain evidence="1 2">CBS 144469</strain>
    </source>
</reference>
<sequence length="337" mass="38774">MGALERFMLMAPESATSRLMLALTERDVMAFAQLNTRMRYWTYGYIQRTWGFERFLSMYTGRPAYWLALLDGKAAMAYGESVFRFFLRSATPTSPLDIVTTLGRFYALNRALMDDGYKLYHPCQLRSSTHETIGNLIVNAGATFNDWSLDADKSWSSEDHIGHNFKFSRRCGRRTVRVNLHLVRCEPYRHVLGTAITPLTCYMTGYEAVAPFARSTFIDNIGFALRNMRLLGYNFGSRISIRGDFRTRIFKIAKGPPDAYKSYHNVELGARYLGDDKCWTIPRIIDDPMHRIVKRRGASFEVLDWVTMHDEVGTYLHIGSKQKTKPDARDIEETKSV</sequence>
<dbReference type="OrthoDB" id="3046414at2759"/>
<proteinExistence type="predicted"/>
<protein>
    <submittedName>
        <fullName evidence="1">Uncharacterized protein</fullName>
    </submittedName>
</protein>
<dbReference type="AlphaFoldDB" id="A0A8H6LZJ1"/>